<gene>
    <name evidence="1" type="ORF">PR048_029876</name>
</gene>
<dbReference type="EMBL" id="JARBHB010000014">
    <property type="protein sequence ID" value="KAJ8868360.1"/>
    <property type="molecule type" value="Genomic_DNA"/>
</dbReference>
<name>A0ABQ9G7D4_9NEOP</name>
<comment type="caution">
    <text evidence="1">The sequence shown here is derived from an EMBL/GenBank/DDBJ whole genome shotgun (WGS) entry which is preliminary data.</text>
</comment>
<sequence length="87" mass="9336">MLPEAEGGEEAALAIQEGEVDVDGISVIAVCNRCCLKQKEEKRNFCVGELCLASSAVVASLTAGALEEETYTNTTQDNCWEESDMAF</sequence>
<proteinExistence type="predicted"/>
<dbReference type="Proteomes" id="UP001159363">
    <property type="component" value="Chromosome 13"/>
</dbReference>
<organism evidence="1 2">
    <name type="scientific">Dryococelus australis</name>
    <dbReference type="NCBI Taxonomy" id="614101"/>
    <lineage>
        <taxon>Eukaryota</taxon>
        <taxon>Metazoa</taxon>
        <taxon>Ecdysozoa</taxon>
        <taxon>Arthropoda</taxon>
        <taxon>Hexapoda</taxon>
        <taxon>Insecta</taxon>
        <taxon>Pterygota</taxon>
        <taxon>Neoptera</taxon>
        <taxon>Polyneoptera</taxon>
        <taxon>Phasmatodea</taxon>
        <taxon>Verophasmatodea</taxon>
        <taxon>Anareolatae</taxon>
        <taxon>Phasmatidae</taxon>
        <taxon>Eurycanthinae</taxon>
        <taxon>Dryococelus</taxon>
    </lineage>
</organism>
<keyword evidence="2" id="KW-1185">Reference proteome</keyword>
<reference evidence="1 2" key="1">
    <citation type="submission" date="2023-02" db="EMBL/GenBank/DDBJ databases">
        <title>LHISI_Scaffold_Assembly.</title>
        <authorList>
            <person name="Stuart O.P."/>
            <person name="Cleave R."/>
            <person name="Magrath M.J.L."/>
            <person name="Mikheyev A.S."/>
        </authorList>
    </citation>
    <scope>NUCLEOTIDE SEQUENCE [LARGE SCALE GENOMIC DNA]</scope>
    <source>
        <strain evidence="1">Daus_M_001</strain>
        <tissue evidence="1">Leg muscle</tissue>
    </source>
</reference>
<accession>A0ABQ9G7D4</accession>
<evidence type="ECO:0000313" key="2">
    <source>
        <dbReference type="Proteomes" id="UP001159363"/>
    </source>
</evidence>
<protein>
    <submittedName>
        <fullName evidence="1">Uncharacterized protein</fullName>
    </submittedName>
</protein>
<evidence type="ECO:0000313" key="1">
    <source>
        <dbReference type="EMBL" id="KAJ8868360.1"/>
    </source>
</evidence>